<dbReference type="PANTHER" id="PTHR43240:SF5">
    <property type="entry name" value="1,4-DIHYDROXY-2-NAPHTHOYL-COA THIOESTERASE 1"/>
    <property type="match status" value="1"/>
</dbReference>
<evidence type="ECO:0000256" key="1">
    <source>
        <dbReference type="ARBA" id="ARBA00008324"/>
    </source>
</evidence>
<proteinExistence type="inferred from homology"/>
<name>A0ABN8BJV4_9LACO</name>
<comment type="caution">
    <text evidence="4">The sequence shown here is derived from an EMBL/GenBank/DDBJ whole genome shotgun (WGS) entry which is preliminary data.</text>
</comment>
<evidence type="ECO:0000259" key="3">
    <source>
        <dbReference type="Pfam" id="PF03061"/>
    </source>
</evidence>
<reference evidence="4 5" key="1">
    <citation type="submission" date="2021-11" db="EMBL/GenBank/DDBJ databases">
        <authorList>
            <person name="Depoorter E."/>
        </authorList>
    </citation>
    <scope>NUCLEOTIDE SEQUENCE [LARGE SCALE GENOMIC DNA]</scope>
    <source>
        <strain evidence="4 5">LMG 24289</strain>
    </source>
</reference>
<dbReference type="InterPro" id="IPR029069">
    <property type="entry name" value="HotDog_dom_sf"/>
</dbReference>
<accession>A0ABN8BJV4</accession>
<evidence type="ECO:0000313" key="4">
    <source>
        <dbReference type="EMBL" id="CAH0416681.1"/>
    </source>
</evidence>
<dbReference type="RefSeq" id="WP_230096720.1">
    <property type="nucleotide sequence ID" value="NZ_CAKKNS010000003.1"/>
</dbReference>
<dbReference type="Gene3D" id="3.10.129.10">
    <property type="entry name" value="Hotdog Thioesterase"/>
    <property type="match status" value="1"/>
</dbReference>
<dbReference type="GO" id="GO:0016787">
    <property type="term" value="F:hydrolase activity"/>
    <property type="evidence" value="ECO:0007669"/>
    <property type="project" value="UniProtKB-KW"/>
</dbReference>
<evidence type="ECO:0000313" key="5">
    <source>
        <dbReference type="Proteomes" id="UP000789707"/>
    </source>
</evidence>
<dbReference type="Pfam" id="PF03061">
    <property type="entry name" value="4HBT"/>
    <property type="match status" value="1"/>
</dbReference>
<protein>
    <submittedName>
        <fullName evidence="4">Esterase</fullName>
        <ecNumber evidence="4">3.1.2.-</ecNumber>
    </submittedName>
</protein>
<keyword evidence="5" id="KW-1185">Reference proteome</keyword>
<keyword evidence="2 4" id="KW-0378">Hydrolase</keyword>
<sequence length="126" mass="13377">MNLLDHLNIQIDAVDAQKTIISVTVTDALKQPYGIVHGGINAVLAETAASLAANAFAPADYVAVGVNINTNHLRPVVTGQLVTTATPISLGRNLQTWNVEIKQIPSNKLTSTSTVTTMLQVKPKHV</sequence>
<evidence type="ECO:0000256" key="2">
    <source>
        <dbReference type="ARBA" id="ARBA00022801"/>
    </source>
</evidence>
<dbReference type="CDD" id="cd03443">
    <property type="entry name" value="PaaI_thioesterase"/>
    <property type="match status" value="1"/>
</dbReference>
<dbReference type="PANTHER" id="PTHR43240">
    <property type="entry name" value="1,4-DIHYDROXY-2-NAPHTHOYL-COA THIOESTERASE 1"/>
    <property type="match status" value="1"/>
</dbReference>
<gene>
    <name evidence="4" type="ORF">WFA24289_00992</name>
</gene>
<dbReference type="InterPro" id="IPR003736">
    <property type="entry name" value="PAAI_dom"/>
</dbReference>
<dbReference type="EMBL" id="CAKKNS010000003">
    <property type="protein sequence ID" value="CAH0416681.1"/>
    <property type="molecule type" value="Genomic_DNA"/>
</dbReference>
<dbReference type="SUPFAM" id="SSF54637">
    <property type="entry name" value="Thioesterase/thiol ester dehydrase-isomerase"/>
    <property type="match status" value="1"/>
</dbReference>
<dbReference type="Proteomes" id="UP000789707">
    <property type="component" value="Unassembled WGS sequence"/>
</dbReference>
<comment type="similarity">
    <text evidence="1">Belongs to the thioesterase PaaI family.</text>
</comment>
<dbReference type="NCBIfam" id="TIGR00369">
    <property type="entry name" value="unchar_dom_1"/>
    <property type="match status" value="1"/>
</dbReference>
<feature type="domain" description="Thioesterase" evidence="3">
    <location>
        <begin position="33"/>
        <end position="104"/>
    </location>
</feature>
<organism evidence="4 5">
    <name type="scientific">Periweissella fabaria</name>
    <dbReference type="NCBI Taxonomy" id="546157"/>
    <lineage>
        <taxon>Bacteria</taxon>
        <taxon>Bacillati</taxon>
        <taxon>Bacillota</taxon>
        <taxon>Bacilli</taxon>
        <taxon>Lactobacillales</taxon>
        <taxon>Lactobacillaceae</taxon>
        <taxon>Periweissella</taxon>
    </lineage>
</organism>
<dbReference type="EC" id="3.1.2.-" evidence="4"/>
<dbReference type="InterPro" id="IPR006683">
    <property type="entry name" value="Thioestr_dom"/>
</dbReference>